<dbReference type="PANTHER" id="PTHR38444">
    <property type="entry name" value="ENTEROBACTIN BIOSYNTHESIS PROTEIN YBDZ"/>
    <property type="match status" value="1"/>
</dbReference>
<keyword evidence="3" id="KW-1185">Reference proteome</keyword>
<dbReference type="RefSeq" id="WP_212325503.1">
    <property type="nucleotide sequence ID" value="NZ_AP024463.1"/>
</dbReference>
<organism evidence="2 3">
    <name type="scientific">Arachnia rubra</name>
    <dbReference type="NCBI Taxonomy" id="1547448"/>
    <lineage>
        <taxon>Bacteria</taxon>
        <taxon>Bacillati</taxon>
        <taxon>Actinomycetota</taxon>
        <taxon>Actinomycetes</taxon>
        <taxon>Propionibacteriales</taxon>
        <taxon>Propionibacteriaceae</taxon>
        <taxon>Arachnia</taxon>
    </lineage>
</organism>
<accession>A0ABX7Y6N1</accession>
<dbReference type="InterPro" id="IPR037407">
    <property type="entry name" value="MLP_fam"/>
</dbReference>
<feature type="domain" description="MbtH-like" evidence="1">
    <location>
        <begin position="2"/>
        <end position="52"/>
    </location>
</feature>
<proteinExistence type="predicted"/>
<dbReference type="EMBL" id="CP072384">
    <property type="protein sequence ID" value="QUC08864.1"/>
    <property type="molecule type" value="Genomic_DNA"/>
</dbReference>
<protein>
    <submittedName>
        <fullName evidence="2">MbtH family protein</fullName>
    </submittedName>
</protein>
<sequence length="67" mass="7560">MNPFDDTSADFLILVNLENQHSLWPVFADIPHGWRQVAGPLPHGEAMAWVDENWTDMRPASLIAAMD</sequence>
<dbReference type="Pfam" id="PF03621">
    <property type="entry name" value="MbtH"/>
    <property type="match status" value="1"/>
</dbReference>
<evidence type="ECO:0000259" key="1">
    <source>
        <dbReference type="SMART" id="SM00923"/>
    </source>
</evidence>
<reference evidence="2 3" key="1">
    <citation type="submission" date="2021-03" db="EMBL/GenBank/DDBJ databases">
        <title>Human Oral Microbial Genomes.</title>
        <authorList>
            <person name="Johnston C.D."/>
            <person name="Chen T."/>
            <person name="Dewhirst F.E."/>
        </authorList>
    </citation>
    <scope>NUCLEOTIDE SEQUENCE [LARGE SCALE GENOMIC DNA]</scope>
    <source>
        <strain evidence="2 3">DSMZ 100122</strain>
    </source>
</reference>
<evidence type="ECO:0000313" key="3">
    <source>
        <dbReference type="Proteomes" id="UP000678513"/>
    </source>
</evidence>
<evidence type="ECO:0000313" key="2">
    <source>
        <dbReference type="EMBL" id="QUC08864.1"/>
    </source>
</evidence>
<dbReference type="Gene3D" id="3.90.820.10">
    <property type="entry name" value="Structural Genomics, Unknown Function 30-nov-00 1gh9 Mol_id"/>
    <property type="match status" value="1"/>
</dbReference>
<dbReference type="InterPro" id="IPR038020">
    <property type="entry name" value="MbtH-like_sf"/>
</dbReference>
<dbReference type="Proteomes" id="UP000678513">
    <property type="component" value="Chromosome"/>
</dbReference>
<gene>
    <name evidence="2" type="ORF">J5A65_03785</name>
</gene>
<dbReference type="PANTHER" id="PTHR38444:SF1">
    <property type="entry name" value="ENTEROBACTIN BIOSYNTHESIS PROTEIN YBDZ"/>
    <property type="match status" value="1"/>
</dbReference>
<dbReference type="SMART" id="SM00923">
    <property type="entry name" value="MbtH"/>
    <property type="match status" value="1"/>
</dbReference>
<name>A0ABX7Y6N1_9ACTN</name>
<dbReference type="InterPro" id="IPR005153">
    <property type="entry name" value="MbtH-like_dom"/>
</dbReference>
<dbReference type="SUPFAM" id="SSF160582">
    <property type="entry name" value="MbtH-like"/>
    <property type="match status" value="1"/>
</dbReference>